<dbReference type="PANTHER" id="PTHR26451">
    <property type="entry name" value="G_PROTEIN_RECEP_F1_2 DOMAIN-CONTAINING PROTEIN"/>
    <property type="match status" value="1"/>
</dbReference>
<name>A0AAJ7UBZ4_PETMA</name>
<feature type="transmembrane region" description="Helical" evidence="5">
    <location>
        <begin position="279"/>
        <end position="299"/>
    </location>
</feature>
<keyword evidence="3 5" id="KW-1133">Transmembrane helix</keyword>
<dbReference type="Gene3D" id="1.20.1070.10">
    <property type="entry name" value="Rhodopsin 7-helix transmembrane proteins"/>
    <property type="match status" value="1"/>
</dbReference>
<feature type="transmembrane region" description="Helical" evidence="5">
    <location>
        <begin position="31"/>
        <end position="52"/>
    </location>
</feature>
<evidence type="ECO:0000256" key="3">
    <source>
        <dbReference type="ARBA" id="ARBA00022989"/>
    </source>
</evidence>
<dbReference type="InterPro" id="IPR000276">
    <property type="entry name" value="GPCR_Rhodpsn"/>
</dbReference>
<dbReference type="InterPro" id="IPR052921">
    <property type="entry name" value="GPCR1_Superfamily_Member"/>
</dbReference>
<dbReference type="RefSeq" id="XP_032832441.1">
    <property type="nucleotide sequence ID" value="XM_032976550.1"/>
</dbReference>
<evidence type="ECO:0000256" key="1">
    <source>
        <dbReference type="ARBA" id="ARBA00004370"/>
    </source>
</evidence>
<evidence type="ECO:0000313" key="7">
    <source>
        <dbReference type="Proteomes" id="UP001318040"/>
    </source>
</evidence>
<dbReference type="PRINTS" id="PR00237">
    <property type="entry name" value="GPCRRHODOPSN"/>
</dbReference>
<dbReference type="PROSITE" id="PS50262">
    <property type="entry name" value="G_PROTEIN_RECEP_F1_2"/>
    <property type="match status" value="1"/>
</dbReference>
<dbReference type="GO" id="GO:0004984">
    <property type="term" value="F:olfactory receptor activity"/>
    <property type="evidence" value="ECO:0007669"/>
    <property type="project" value="TreeGrafter"/>
</dbReference>
<reference evidence="8" key="1">
    <citation type="submission" date="2025-08" db="UniProtKB">
        <authorList>
            <consortium name="RefSeq"/>
        </authorList>
    </citation>
    <scope>IDENTIFICATION</scope>
    <source>
        <tissue evidence="8">Sperm</tissue>
    </source>
</reference>
<proteinExistence type="predicted"/>
<gene>
    <name evidence="8" type="primary">LOC116955456</name>
</gene>
<feature type="transmembrane region" description="Helical" evidence="5">
    <location>
        <begin position="147"/>
        <end position="166"/>
    </location>
</feature>
<dbReference type="CDD" id="cd00637">
    <property type="entry name" value="7tm_classA_rhodopsin-like"/>
    <property type="match status" value="1"/>
</dbReference>
<feature type="transmembrane region" description="Helical" evidence="5">
    <location>
        <begin position="108"/>
        <end position="126"/>
    </location>
</feature>
<keyword evidence="7" id="KW-1185">Reference proteome</keyword>
<dbReference type="SUPFAM" id="SSF81321">
    <property type="entry name" value="Family A G protein-coupled receptor-like"/>
    <property type="match status" value="1"/>
</dbReference>
<accession>A0AAJ7UBZ4</accession>
<feature type="transmembrane region" description="Helical" evidence="5">
    <location>
        <begin position="64"/>
        <end position="88"/>
    </location>
</feature>
<dbReference type="GO" id="GO:0004930">
    <property type="term" value="F:G protein-coupled receptor activity"/>
    <property type="evidence" value="ECO:0007669"/>
    <property type="project" value="InterPro"/>
</dbReference>
<dbReference type="PANTHER" id="PTHR26451:SF991">
    <property type="entry name" value="ODORANT RECEPTOR"/>
    <property type="match status" value="1"/>
</dbReference>
<keyword evidence="2 5" id="KW-0812">Transmembrane</keyword>
<feature type="transmembrane region" description="Helical" evidence="5">
    <location>
        <begin position="200"/>
        <end position="220"/>
    </location>
</feature>
<dbReference type="KEGG" id="pmrn:116955456"/>
<evidence type="ECO:0000256" key="4">
    <source>
        <dbReference type="ARBA" id="ARBA00023136"/>
    </source>
</evidence>
<dbReference type="InterPro" id="IPR017452">
    <property type="entry name" value="GPCR_Rhodpsn_7TM"/>
</dbReference>
<dbReference type="Proteomes" id="UP001318040">
    <property type="component" value="Chromosome 59"/>
</dbReference>
<dbReference type="Pfam" id="PF00001">
    <property type="entry name" value="7tm_1"/>
    <property type="match status" value="1"/>
</dbReference>
<dbReference type="GO" id="GO:0016020">
    <property type="term" value="C:membrane"/>
    <property type="evidence" value="ECO:0007669"/>
    <property type="project" value="UniProtKB-SubCell"/>
</dbReference>
<evidence type="ECO:0000256" key="5">
    <source>
        <dbReference type="SAM" id="Phobius"/>
    </source>
</evidence>
<evidence type="ECO:0000313" key="8">
    <source>
        <dbReference type="RefSeq" id="XP_032832441.1"/>
    </source>
</evidence>
<comment type="subcellular location">
    <subcellularLocation>
        <location evidence="1">Membrane</location>
    </subcellularLocation>
</comment>
<evidence type="ECO:0000259" key="6">
    <source>
        <dbReference type="PROSITE" id="PS50262"/>
    </source>
</evidence>
<dbReference type="GO" id="GO:0005549">
    <property type="term" value="F:odorant binding"/>
    <property type="evidence" value="ECO:0007669"/>
    <property type="project" value="TreeGrafter"/>
</dbReference>
<dbReference type="AlphaFoldDB" id="A0AAJ7UBZ4"/>
<sequence>MTASNISIAVNKSADDDAIRIEDVVDTLSDMLILITIVPSMLFIACMIYAICSEITLRANVKHIYLCYLVICDNIFLLSITIASIFYLSRTYFNVGGCRIYMNLYRGLFNNGICCITMMAVERYVAVCHPLRYHAILTQRFAFRSLGVIWFFSFLLPLAEICYLISSDRVAFEHTMYMCDSMHIQDNSQMWEILETVRTSVLVILFVSSVITLITTYVFIVKVAKRACTSQVESSKAKNTVLLHMVQLILYMGAFAIQLCYLLIEMFVSKYELKSALKAFVYLLLFVWPRFFSPFLYGIRDEEIRRPLKRMLGQLHALAKVRPK</sequence>
<organism evidence="7 8">
    <name type="scientific">Petromyzon marinus</name>
    <name type="common">Sea lamprey</name>
    <dbReference type="NCBI Taxonomy" id="7757"/>
    <lineage>
        <taxon>Eukaryota</taxon>
        <taxon>Metazoa</taxon>
        <taxon>Chordata</taxon>
        <taxon>Craniata</taxon>
        <taxon>Vertebrata</taxon>
        <taxon>Cyclostomata</taxon>
        <taxon>Hyperoartia</taxon>
        <taxon>Petromyzontiformes</taxon>
        <taxon>Petromyzontidae</taxon>
        <taxon>Petromyzon</taxon>
    </lineage>
</organism>
<keyword evidence="4 5" id="KW-0472">Membrane</keyword>
<protein>
    <submittedName>
        <fullName evidence="8">Odorant receptor 131-2-like</fullName>
    </submittedName>
</protein>
<evidence type="ECO:0000256" key="2">
    <source>
        <dbReference type="ARBA" id="ARBA00022692"/>
    </source>
</evidence>
<feature type="transmembrane region" description="Helical" evidence="5">
    <location>
        <begin position="241"/>
        <end position="264"/>
    </location>
</feature>
<feature type="domain" description="G-protein coupled receptors family 1 profile" evidence="6">
    <location>
        <begin position="29"/>
        <end position="297"/>
    </location>
</feature>